<dbReference type="EMBL" id="JFZA02000045">
    <property type="protein sequence ID" value="KFG88968.1"/>
    <property type="molecule type" value="Genomic_DNA"/>
</dbReference>
<dbReference type="Proteomes" id="UP000024284">
    <property type="component" value="Unassembled WGS sequence"/>
</dbReference>
<organism evidence="1 2">
    <name type="scientific">Sphingobium herbicidovorans (strain ATCC 700291 / DSM 11019 / CCUG 56400 / KCTC 2939 / LMG 18315 / NBRC 16415 / MH)</name>
    <name type="common">Sphingomonas herbicidovorans</name>
    <dbReference type="NCBI Taxonomy" id="1219045"/>
    <lineage>
        <taxon>Bacteria</taxon>
        <taxon>Pseudomonadati</taxon>
        <taxon>Pseudomonadota</taxon>
        <taxon>Alphaproteobacteria</taxon>
        <taxon>Sphingomonadales</taxon>
        <taxon>Sphingomonadaceae</taxon>
        <taxon>Sphingobium</taxon>
    </lineage>
</organism>
<protein>
    <submittedName>
        <fullName evidence="1">Uncharacterized protein</fullName>
    </submittedName>
</protein>
<evidence type="ECO:0000313" key="1">
    <source>
        <dbReference type="EMBL" id="KFG88968.1"/>
    </source>
</evidence>
<dbReference type="AlphaFoldDB" id="A0A086P6F0"/>
<evidence type="ECO:0000313" key="2">
    <source>
        <dbReference type="Proteomes" id="UP000024284"/>
    </source>
</evidence>
<reference evidence="1" key="1">
    <citation type="submission" date="2014-08" db="EMBL/GenBank/DDBJ databases">
        <title>Draft genome sequences of Sphingobium herbicidovorans.</title>
        <authorList>
            <person name="Gan H.M."/>
            <person name="Gan H.Y."/>
            <person name="Savka M.A."/>
        </authorList>
    </citation>
    <scope>NUCLEOTIDE SEQUENCE [LARGE SCALE GENOMIC DNA]</scope>
    <source>
        <strain evidence="1">NBRC 16415</strain>
    </source>
</reference>
<keyword evidence="2" id="KW-1185">Reference proteome</keyword>
<dbReference type="eggNOG" id="ENOG5033Y2I">
    <property type="taxonomic scope" value="Bacteria"/>
</dbReference>
<name>A0A086P6F0_SPHHM</name>
<accession>A0A086P6F0</accession>
<dbReference type="OrthoDB" id="7470453at2"/>
<sequence length="290" mass="31224">MAEHNIRFRILTHLIAAGAGGVLAFVLADKEPAKTPAPDEQIVQDPAPVVEVPKIPVIPVPSPPLDRAALLAAAASAADAAASGSALPQSNAALTGRSFVLRMPFGCRGEMADPKGADAKEKPSWAGWSFNPKSRALRLTAQASDLAETEWVKQLAGEMTFDAVEGFWLRRPWTRTEQCGADDLAPTDDMLDASQRRLAIAQFYSPEGSRTLRRGNRPYSSTVKLKENETPSSNGYQLQLEGKISGFPDGQPIHCSQASPSVAPRCVIAVQFERVAFVAPGKDEPIVEWR</sequence>
<dbReference type="RefSeq" id="WP_037468211.1">
    <property type="nucleotide sequence ID" value="NZ_BCZD01000011.1"/>
</dbReference>
<gene>
    <name evidence="1" type="ORF">BV98_003368</name>
</gene>
<comment type="caution">
    <text evidence="1">The sequence shown here is derived from an EMBL/GenBank/DDBJ whole genome shotgun (WGS) entry which is preliminary data.</text>
</comment>
<proteinExistence type="predicted"/>
<dbReference type="PATRIC" id="fig|1219045.3.peg.3425"/>